<dbReference type="InterPro" id="IPR000980">
    <property type="entry name" value="SH2"/>
</dbReference>
<evidence type="ECO:0000259" key="17">
    <source>
        <dbReference type="PROSITE" id="PS50225"/>
    </source>
</evidence>
<evidence type="ECO:0000256" key="12">
    <source>
        <dbReference type="ARBA" id="ARBA00045700"/>
    </source>
</evidence>
<organism evidence="18 19">
    <name type="scientific">Chrysemys picta bellii</name>
    <name type="common">Western painted turtle</name>
    <name type="synonym">Emys bellii</name>
    <dbReference type="NCBI Taxonomy" id="8478"/>
    <lineage>
        <taxon>Eukaryota</taxon>
        <taxon>Metazoa</taxon>
        <taxon>Chordata</taxon>
        <taxon>Craniata</taxon>
        <taxon>Vertebrata</taxon>
        <taxon>Euteleostomi</taxon>
        <taxon>Archelosauria</taxon>
        <taxon>Testudinata</taxon>
        <taxon>Testudines</taxon>
        <taxon>Cryptodira</taxon>
        <taxon>Durocryptodira</taxon>
        <taxon>Testudinoidea</taxon>
        <taxon>Emydidae</taxon>
        <taxon>Chrysemys</taxon>
    </lineage>
</organism>
<evidence type="ECO:0000256" key="3">
    <source>
        <dbReference type="ARBA" id="ARBA00021409"/>
    </source>
</evidence>
<dbReference type="GO" id="GO:0038162">
    <property type="term" value="P:erythropoietin-mediated signaling pathway"/>
    <property type="evidence" value="ECO:0007669"/>
    <property type="project" value="Ensembl"/>
</dbReference>
<reference evidence="18" key="2">
    <citation type="submission" date="2025-09" db="UniProtKB">
        <authorList>
            <consortium name="Ensembl"/>
        </authorList>
    </citation>
    <scope>IDENTIFICATION</scope>
</reference>
<evidence type="ECO:0000256" key="4">
    <source>
        <dbReference type="ARBA" id="ARBA00022490"/>
    </source>
</evidence>
<dbReference type="SUPFAM" id="SSF158235">
    <property type="entry name" value="SOCS box-like"/>
    <property type="match status" value="1"/>
</dbReference>
<dbReference type="PROSITE" id="PS50001">
    <property type="entry name" value="SH2"/>
    <property type="match status" value="1"/>
</dbReference>
<comment type="subcellular location">
    <subcellularLocation>
        <location evidence="1">Cytoplasm</location>
    </subcellularLocation>
</comment>
<dbReference type="InterPro" id="IPR036036">
    <property type="entry name" value="SOCS_box-like_dom_sf"/>
</dbReference>
<proteinExistence type="predicted"/>
<evidence type="ECO:0000256" key="15">
    <source>
        <dbReference type="SAM" id="MobiDB-lite"/>
    </source>
</evidence>
<sequence length="214" mass="24592">MTLRSSESSDGAERAGTEWRGPGAEVTERAAAERLVAAMEELRRAGWYWGSMNVAEAKERLQDTPEGTFLVRDSSHSEYLLTISVKTSAGPTNLRIEYQDGKFRLDSIICVRSRLKQFDSVVHLIEYYVLTCKDRKTGPETSSNGIVHLYLNKPLYTSIPSLQHHCRITINKCTNKILELPLPTRLKEYLKEYQYQLYDTITLCKRNNEKREEP</sequence>
<dbReference type="AlphaFoldDB" id="A0A8C3F5H4"/>
<dbReference type="PRINTS" id="PR00401">
    <property type="entry name" value="SH2DOMAIN"/>
</dbReference>
<dbReference type="SUPFAM" id="SSF55550">
    <property type="entry name" value="SH2 domain"/>
    <property type="match status" value="1"/>
</dbReference>
<name>A0A8C3F5H4_CHRPI</name>
<keyword evidence="5" id="KW-1017">Isopeptide bond</keyword>
<dbReference type="GO" id="GO:0035556">
    <property type="term" value="P:intracellular signal transduction"/>
    <property type="evidence" value="ECO:0007669"/>
    <property type="project" value="Ensembl"/>
</dbReference>
<dbReference type="Ensembl" id="ENSCPBT00000002456.1">
    <property type="protein sequence ID" value="ENSCPBP00000002003.1"/>
    <property type="gene ID" value="ENSCPBG00000001626.1"/>
</dbReference>
<keyword evidence="7" id="KW-0341">Growth regulation</keyword>
<feature type="domain" description="SH2" evidence="16">
    <location>
        <begin position="47"/>
        <end position="155"/>
    </location>
</feature>
<evidence type="ECO:0000256" key="5">
    <source>
        <dbReference type="ARBA" id="ARBA00022499"/>
    </source>
</evidence>
<dbReference type="PANTHER" id="PTHR10155">
    <property type="entry name" value="PHOSPHATIDYLINOSITOL 3-KINASE REGULATORY SUBUNIT"/>
    <property type="match status" value="1"/>
</dbReference>
<evidence type="ECO:0000256" key="6">
    <source>
        <dbReference type="ARBA" id="ARBA00022553"/>
    </source>
</evidence>
<dbReference type="GO" id="GO:0031466">
    <property type="term" value="C:Cul5-RING ubiquitin ligase complex"/>
    <property type="evidence" value="ECO:0007669"/>
    <property type="project" value="Ensembl"/>
</dbReference>
<gene>
    <name evidence="18" type="primary">SOCS2</name>
</gene>
<evidence type="ECO:0000256" key="7">
    <source>
        <dbReference type="ARBA" id="ARBA00022604"/>
    </source>
</evidence>
<comment type="subunit">
    <text evidence="13">Substrate-recognition component of the ECS(SOCS2) complex, composed of SOCS2, CUL5, ELOB, ELOC and RNF7/RBX2. Interacts with IGF1R. Interacts with DCUN1D1.</text>
</comment>
<reference evidence="18" key="1">
    <citation type="submission" date="2025-08" db="UniProtKB">
        <authorList>
            <consortium name="Ensembl"/>
        </authorList>
    </citation>
    <scope>IDENTIFICATION</scope>
</reference>
<dbReference type="FunFam" id="3.30.505.10:FF:000049">
    <property type="entry name" value="Suppressor of cytokine signaling 2"/>
    <property type="match status" value="1"/>
</dbReference>
<evidence type="ECO:0000256" key="2">
    <source>
        <dbReference type="ARBA" id="ARBA00004906"/>
    </source>
</evidence>
<dbReference type="GO" id="GO:0045666">
    <property type="term" value="P:positive regulation of neuron differentiation"/>
    <property type="evidence" value="ECO:0007669"/>
    <property type="project" value="Ensembl"/>
</dbReference>
<evidence type="ECO:0000313" key="19">
    <source>
        <dbReference type="Proteomes" id="UP000694380"/>
    </source>
</evidence>
<dbReference type="GO" id="GO:0060400">
    <property type="term" value="P:negative regulation of growth hormone receptor signaling pathway"/>
    <property type="evidence" value="ECO:0007669"/>
    <property type="project" value="Ensembl"/>
</dbReference>
<keyword evidence="11 14" id="KW-0727">SH2 domain</keyword>
<dbReference type="GO" id="GO:0005737">
    <property type="term" value="C:cytoplasm"/>
    <property type="evidence" value="ECO:0007669"/>
    <property type="project" value="UniProtKB-SubCell"/>
</dbReference>
<evidence type="ECO:0000256" key="1">
    <source>
        <dbReference type="ARBA" id="ARBA00004496"/>
    </source>
</evidence>
<evidence type="ECO:0000313" key="18">
    <source>
        <dbReference type="Ensembl" id="ENSCPBP00000002003.1"/>
    </source>
</evidence>
<dbReference type="SMART" id="SM00252">
    <property type="entry name" value="SH2"/>
    <property type="match status" value="1"/>
</dbReference>
<dbReference type="GO" id="GO:0007259">
    <property type="term" value="P:cell surface receptor signaling pathway via JAK-STAT"/>
    <property type="evidence" value="ECO:0007669"/>
    <property type="project" value="Ensembl"/>
</dbReference>
<keyword evidence="8" id="KW-0734">Signal transduction inhibitor</keyword>
<dbReference type="GO" id="GO:0046426">
    <property type="term" value="P:negative regulation of receptor signaling pathway via JAK-STAT"/>
    <property type="evidence" value="ECO:0007669"/>
    <property type="project" value="Ensembl"/>
</dbReference>
<dbReference type="GO" id="GO:0005159">
    <property type="term" value="F:insulin-like growth factor receptor binding"/>
    <property type="evidence" value="ECO:0007669"/>
    <property type="project" value="Ensembl"/>
</dbReference>
<feature type="domain" description="SOCS box" evidence="17">
    <location>
        <begin position="150"/>
        <end position="196"/>
    </location>
</feature>
<keyword evidence="19" id="KW-1185">Reference proteome</keyword>
<dbReference type="InterPro" id="IPR036860">
    <property type="entry name" value="SH2_dom_sf"/>
</dbReference>
<evidence type="ECO:0000256" key="10">
    <source>
        <dbReference type="ARBA" id="ARBA00022843"/>
    </source>
</evidence>
<dbReference type="OMA" id="LRKTGWY"/>
<evidence type="ECO:0000256" key="11">
    <source>
        <dbReference type="ARBA" id="ARBA00022999"/>
    </source>
</evidence>
<dbReference type="Pfam" id="PF07525">
    <property type="entry name" value="SOCS_box"/>
    <property type="match status" value="1"/>
</dbReference>
<evidence type="ECO:0000256" key="13">
    <source>
        <dbReference type="ARBA" id="ARBA00046811"/>
    </source>
</evidence>
<dbReference type="GO" id="GO:0060397">
    <property type="term" value="P:growth hormone receptor signaling pathway via JAK-STAT"/>
    <property type="evidence" value="ECO:0007669"/>
    <property type="project" value="Ensembl"/>
</dbReference>
<keyword evidence="6" id="KW-0597">Phosphoprotein</keyword>
<keyword evidence="9" id="KW-0833">Ubl conjugation pathway</keyword>
<dbReference type="SMART" id="SM00253">
    <property type="entry name" value="SOCS"/>
    <property type="match status" value="1"/>
</dbReference>
<dbReference type="GO" id="GO:0046854">
    <property type="term" value="P:phosphatidylinositol phosphate biosynthetic process"/>
    <property type="evidence" value="ECO:0007669"/>
    <property type="project" value="TreeGrafter"/>
</dbReference>
<dbReference type="GO" id="GO:0016567">
    <property type="term" value="P:protein ubiquitination"/>
    <property type="evidence" value="ECO:0007669"/>
    <property type="project" value="UniProtKB-UniPathway"/>
</dbReference>
<feature type="region of interest" description="Disordered" evidence="15">
    <location>
        <begin position="1"/>
        <end position="24"/>
    </location>
</feature>
<evidence type="ECO:0000256" key="8">
    <source>
        <dbReference type="ARBA" id="ARBA00022700"/>
    </source>
</evidence>
<dbReference type="GO" id="GO:0043161">
    <property type="term" value="P:proteasome-mediated ubiquitin-dependent protein catabolic process"/>
    <property type="evidence" value="ECO:0007669"/>
    <property type="project" value="Ensembl"/>
</dbReference>
<keyword evidence="10" id="KW-0832">Ubl conjugation</keyword>
<dbReference type="Gene3D" id="1.10.750.20">
    <property type="entry name" value="SOCS box"/>
    <property type="match status" value="1"/>
</dbReference>
<dbReference type="PANTHER" id="PTHR10155:SF7">
    <property type="entry name" value="SUPPRESSOR OF CYTOKINE SIGNALING 2"/>
    <property type="match status" value="1"/>
</dbReference>
<dbReference type="CDD" id="cd10383">
    <property type="entry name" value="SH2_SOCS2"/>
    <property type="match status" value="1"/>
</dbReference>
<comment type="pathway">
    <text evidence="2">Protein modification; protein ubiquitination.</text>
</comment>
<dbReference type="GO" id="GO:0005131">
    <property type="term" value="F:growth hormone receptor binding"/>
    <property type="evidence" value="ECO:0007669"/>
    <property type="project" value="Ensembl"/>
</dbReference>
<dbReference type="Proteomes" id="UP000694380">
    <property type="component" value="Unplaced"/>
</dbReference>
<dbReference type="GO" id="GO:0140031">
    <property type="term" value="F:phosphorylation-dependent protein binding"/>
    <property type="evidence" value="ECO:0007669"/>
    <property type="project" value="Ensembl"/>
</dbReference>
<dbReference type="GO" id="GO:1990756">
    <property type="term" value="F:ubiquitin-like ligase-substrate adaptor activity"/>
    <property type="evidence" value="ECO:0007669"/>
    <property type="project" value="Ensembl"/>
</dbReference>
<dbReference type="PROSITE" id="PS50225">
    <property type="entry name" value="SOCS"/>
    <property type="match status" value="1"/>
</dbReference>
<dbReference type="GeneTree" id="ENSGT00940000157983"/>
<comment type="function">
    <text evidence="12">Substrate-recognition component of a cullin-5-RING E3 ubiquitin-protein ligase complex (ECS complex, also named CRL5 complex), which mediates the ubiquitination and subsequent proteasomal degradation of target proteins, such as EPOR and GHR. Specifically recognizes and binds phosphorylated proteins via its SH2 domain, promoting their ubiquitination. The ECS(SOCS2) complex acts as a key regulator of growth hormone receptor (GHR) levels by mediating ubiquitination and degradation of GHR, following GHR phosphorylation by JAK2. The ECS(SOCS2) also catalyzes ubiquitination and degradation of JAK2-phosphorylated EPOR.</text>
</comment>
<evidence type="ECO:0000259" key="16">
    <source>
        <dbReference type="PROSITE" id="PS50001"/>
    </source>
</evidence>
<dbReference type="SMART" id="SM00969">
    <property type="entry name" value="SOCS_box"/>
    <property type="match status" value="1"/>
</dbReference>
<dbReference type="UniPathway" id="UPA00143"/>
<dbReference type="Gene3D" id="3.30.505.10">
    <property type="entry name" value="SH2 domain"/>
    <property type="match status" value="1"/>
</dbReference>
<dbReference type="GO" id="GO:0040015">
    <property type="term" value="P:negative regulation of multicellular organism growth"/>
    <property type="evidence" value="ECO:0007669"/>
    <property type="project" value="Ensembl"/>
</dbReference>
<evidence type="ECO:0000256" key="9">
    <source>
        <dbReference type="ARBA" id="ARBA00022786"/>
    </source>
</evidence>
<keyword evidence="4" id="KW-0963">Cytoplasm</keyword>
<dbReference type="InterPro" id="IPR035862">
    <property type="entry name" value="SOCS2_SH2"/>
</dbReference>
<dbReference type="GO" id="GO:0032355">
    <property type="term" value="P:response to estradiol"/>
    <property type="evidence" value="ECO:0007669"/>
    <property type="project" value="Ensembl"/>
</dbReference>
<protein>
    <recommendedName>
        <fullName evidence="3">Suppressor of cytokine signaling 2</fullName>
    </recommendedName>
</protein>
<accession>A0A8C3F5H4</accession>
<dbReference type="GO" id="GO:0046935">
    <property type="term" value="F:1-phosphatidylinositol-3-kinase regulator activity"/>
    <property type="evidence" value="ECO:0007669"/>
    <property type="project" value="TreeGrafter"/>
</dbReference>
<evidence type="ECO:0000256" key="14">
    <source>
        <dbReference type="PROSITE-ProRule" id="PRU00191"/>
    </source>
</evidence>
<dbReference type="GO" id="GO:0005942">
    <property type="term" value="C:phosphatidylinositol 3-kinase complex"/>
    <property type="evidence" value="ECO:0007669"/>
    <property type="project" value="TreeGrafter"/>
</dbReference>
<dbReference type="Pfam" id="PF00017">
    <property type="entry name" value="SH2"/>
    <property type="match status" value="1"/>
</dbReference>
<dbReference type="InterPro" id="IPR001496">
    <property type="entry name" value="SOCS_box"/>
</dbReference>
<dbReference type="FunFam" id="1.10.750.20:FF:000002">
    <property type="entry name" value="Suppressor of cytokine signaling 2"/>
    <property type="match status" value="1"/>
</dbReference>